<gene>
    <name evidence="6" type="ORF">CHS0354_025841</name>
</gene>
<keyword evidence="3" id="KW-0732">Signal</keyword>
<dbReference type="Proteomes" id="UP001195483">
    <property type="component" value="Unassembled WGS sequence"/>
</dbReference>
<comment type="caution">
    <text evidence="6">The sequence shown here is derived from an EMBL/GenBank/DDBJ whole genome shotgun (WGS) entry which is preliminary data.</text>
</comment>
<evidence type="ECO:0000313" key="7">
    <source>
        <dbReference type="Proteomes" id="UP001195483"/>
    </source>
</evidence>
<proteinExistence type="predicted"/>
<accession>A0AAE0SBJ8</accession>
<evidence type="ECO:0000256" key="3">
    <source>
        <dbReference type="ARBA" id="ARBA00022729"/>
    </source>
</evidence>
<reference evidence="6" key="1">
    <citation type="journal article" date="2021" name="Genome Biol. Evol.">
        <title>A High-Quality Reference Genome for a Parasitic Bivalve with Doubly Uniparental Inheritance (Bivalvia: Unionida).</title>
        <authorList>
            <person name="Smith C.H."/>
        </authorList>
    </citation>
    <scope>NUCLEOTIDE SEQUENCE</scope>
    <source>
        <strain evidence="6">CHS0354</strain>
    </source>
</reference>
<dbReference type="InterPro" id="IPR025155">
    <property type="entry name" value="WxxW_domain"/>
</dbReference>
<evidence type="ECO:0000259" key="5">
    <source>
        <dbReference type="Pfam" id="PF13330"/>
    </source>
</evidence>
<name>A0AAE0SBJ8_9BIVA</name>
<organism evidence="6 7">
    <name type="scientific">Potamilus streckersoni</name>
    <dbReference type="NCBI Taxonomy" id="2493646"/>
    <lineage>
        <taxon>Eukaryota</taxon>
        <taxon>Metazoa</taxon>
        <taxon>Spiralia</taxon>
        <taxon>Lophotrochozoa</taxon>
        <taxon>Mollusca</taxon>
        <taxon>Bivalvia</taxon>
        <taxon>Autobranchia</taxon>
        <taxon>Heteroconchia</taxon>
        <taxon>Palaeoheterodonta</taxon>
        <taxon>Unionida</taxon>
        <taxon>Unionoidea</taxon>
        <taxon>Unionidae</taxon>
        <taxon>Ambleminae</taxon>
        <taxon>Lampsilini</taxon>
        <taxon>Potamilus</taxon>
    </lineage>
</organism>
<comment type="subcellular location">
    <subcellularLocation>
        <location evidence="1">Secreted</location>
    </subcellularLocation>
</comment>
<feature type="domain" description="WxxW" evidence="5">
    <location>
        <begin position="45"/>
        <end position="125"/>
    </location>
</feature>
<evidence type="ECO:0000256" key="4">
    <source>
        <dbReference type="ARBA" id="ARBA00023180"/>
    </source>
</evidence>
<evidence type="ECO:0000256" key="2">
    <source>
        <dbReference type="ARBA" id="ARBA00022525"/>
    </source>
</evidence>
<reference evidence="6" key="2">
    <citation type="journal article" date="2021" name="Genome Biol. Evol.">
        <title>Developing a high-quality reference genome for a parasitic bivalve with doubly uniparental inheritance (Bivalvia: Unionida).</title>
        <authorList>
            <person name="Smith C.H."/>
        </authorList>
    </citation>
    <scope>NUCLEOTIDE SEQUENCE</scope>
    <source>
        <strain evidence="6">CHS0354</strain>
        <tissue evidence="6">Mantle</tissue>
    </source>
</reference>
<dbReference type="Pfam" id="PF13330">
    <property type="entry name" value="Mucin2_WxxW"/>
    <property type="match status" value="1"/>
</dbReference>
<evidence type="ECO:0000256" key="1">
    <source>
        <dbReference type="ARBA" id="ARBA00004613"/>
    </source>
</evidence>
<dbReference type="GO" id="GO:0005576">
    <property type="term" value="C:extracellular region"/>
    <property type="evidence" value="ECO:0007669"/>
    <property type="project" value="UniProtKB-SubCell"/>
</dbReference>
<dbReference type="AlphaFoldDB" id="A0AAE0SBJ8"/>
<dbReference type="EMBL" id="JAEAOA010001547">
    <property type="protein sequence ID" value="KAK3588864.1"/>
    <property type="molecule type" value="Genomic_DNA"/>
</dbReference>
<keyword evidence="2" id="KW-0964">Secreted</keyword>
<sequence length="302" mass="32270">MSLKNMIPYIRNLQNLYQFTKDLPYATVRTFYEAKTRSSCPSEDWSSWINDDTPSTGDGEYEKMDTKMRTSFCPLGSIQSARCIEVSLKLLKGVNYTCDAVNGLLCRNADNGPTGCPDMKIQYKCTIPCPATTPLLVVTTAQTSPTTSTATKFLTSVTPMTTSTSVASSPLTSLLQSASTTTTDSRTTSLETFSFARNVATTGFPVHSTSTITVTNSTTSVVSSTAVGTTRAMDPSDLPTSTVMLVTGTPSISTPSTVLTSTRKVPLLISTKGYTDLLVSLNSTSFKSTLVMSQSDVKSANG</sequence>
<protein>
    <recommendedName>
        <fullName evidence="5">WxxW domain-containing protein</fullName>
    </recommendedName>
</protein>
<reference evidence="6" key="3">
    <citation type="submission" date="2023-05" db="EMBL/GenBank/DDBJ databases">
        <authorList>
            <person name="Smith C.H."/>
        </authorList>
    </citation>
    <scope>NUCLEOTIDE SEQUENCE</scope>
    <source>
        <strain evidence="6">CHS0354</strain>
        <tissue evidence="6">Mantle</tissue>
    </source>
</reference>
<keyword evidence="4" id="KW-0325">Glycoprotein</keyword>
<evidence type="ECO:0000313" key="6">
    <source>
        <dbReference type="EMBL" id="KAK3588864.1"/>
    </source>
</evidence>
<keyword evidence="7" id="KW-1185">Reference proteome</keyword>